<comment type="caution">
    <text evidence="1">The sequence shown here is derived from an EMBL/GenBank/DDBJ whole genome shotgun (WGS) entry which is preliminary data.</text>
</comment>
<proteinExistence type="predicted"/>
<evidence type="ECO:0000313" key="2">
    <source>
        <dbReference type="Proteomes" id="UP000647241"/>
    </source>
</evidence>
<sequence>MGMAERTQYAAHDPQFQAPGEKCPFFPISIVTVHNNIFVAPTAQAIFAGLTAHPAMAAQTESKLRISRNRSRQKRGPPFLLLAIS</sequence>
<dbReference type="EMBL" id="BMGT01000002">
    <property type="protein sequence ID" value="GGG73183.1"/>
    <property type="molecule type" value="Genomic_DNA"/>
</dbReference>
<dbReference type="AlphaFoldDB" id="A0A917HBD7"/>
<dbReference type="Proteomes" id="UP000647241">
    <property type="component" value="Unassembled WGS sequence"/>
</dbReference>
<organism evidence="1 2">
    <name type="scientific">Edaphobacter dinghuensis</name>
    <dbReference type="NCBI Taxonomy" id="1560005"/>
    <lineage>
        <taxon>Bacteria</taxon>
        <taxon>Pseudomonadati</taxon>
        <taxon>Acidobacteriota</taxon>
        <taxon>Terriglobia</taxon>
        <taxon>Terriglobales</taxon>
        <taxon>Acidobacteriaceae</taxon>
        <taxon>Edaphobacter</taxon>
    </lineage>
</organism>
<gene>
    <name evidence="1" type="ORF">GCM10011585_14560</name>
</gene>
<evidence type="ECO:0000313" key="1">
    <source>
        <dbReference type="EMBL" id="GGG73183.1"/>
    </source>
</evidence>
<reference evidence="1" key="1">
    <citation type="journal article" date="2014" name="Int. J. Syst. Evol. Microbiol.">
        <title>Complete genome sequence of Corynebacterium casei LMG S-19264T (=DSM 44701T), isolated from a smear-ripened cheese.</title>
        <authorList>
            <consortium name="US DOE Joint Genome Institute (JGI-PGF)"/>
            <person name="Walter F."/>
            <person name="Albersmeier A."/>
            <person name="Kalinowski J."/>
            <person name="Ruckert C."/>
        </authorList>
    </citation>
    <scope>NUCLEOTIDE SEQUENCE</scope>
    <source>
        <strain evidence="1">CGMCC 1.12997</strain>
    </source>
</reference>
<reference evidence="1" key="2">
    <citation type="submission" date="2020-09" db="EMBL/GenBank/DDBJ databases">
        <authorList>
            <person name="Sun Q."/>
            <person name="Zhou Y."/>
        </authorList>
    </citation>
    <scope>NUCLEOTIDE SEQUENCE</scope>
    <source>
        <strain evidence="1">CGMCC 1.12997</strain>
    </source>
</reference>
<accession>A0A917HBD7</accession>
<protein>
    <submittedName>
        <fullName evidence="1">Uncharacterized protein</fullName>
    </submittedName>
</protein>
<name>A0A917HBD7_9BACT</name>
<keyword evidence="2" id="KW-1185">Reference proteome</keyword>